<dbReference type="KEGG" id="soy:115878911"/>
<proteinExistence type="predicted"/>
<evidence type="ECO:0000313" key="3">
    <source>
        <dbReference type="Proteomes" id="UP000504635"/>
    </source>
</evidence>
<sequence length="163" mass="18551">PRSGDGNEEYEESQNEQDDTYSAQVSSWTYFDGLLFLKDQFTPRANKGNLGQDTEDENMAFFCLLPHIKKLNDEQRMLLTMEIQQVTYRHVYGTSIQQSQHQQVSAPVSLSRPPQLLSTIVSHQQQPYSVQQHGSQPFSDDYSQSLITRGEMSLPAGGQYTNI</sequence>
<dbReference type="OrthoDB" id="6159213at2759"/>
<dbReference type="RefSeq" id="XP_030751381.1">
    <property type="nucleotide sequence ID" value="XM_030895521.1"/>
</dbReference>
<gene>
    <name evidence="4" type="primary">LOC115878911</name>
</gene>
<dbReference type="AlphaFoldDB" id="A0A6J2XJV4"/>
<dbReference type="Proteomes" id="UP000504635">
    <property type="component" value="Unplaced"/>
</dbReference>
<accession>A0A6J2XJV4</accession>
<reference evidence="4" key="1">
    <citation type="submission" date="2025-08" db="UniProtKB">
        <authorList>
            <consortium name="RefSeq"/>
        </authorList>
    </citation>
    <scope>IDENTIFICATION</scope>
    <source>
        <tissue evidence="4">Gonads</tissue>
    </source>
</reference>
<dbReference type="Pfam" id="PF02944">
    <property type="entry name" value="BESS"/>
    <property type="match status" value="1"/>
</dbReference>
<organism evidence="3 4">
    <name type="scientific">Sitophilus oryzae</name>
    <name type="common">Rice weevil</name>
    <name type="synonym">Curculio oryzae</name>
    <dbReference type="NCBI Taxonomy" id="7048"/>
    <lineage>
        <taxon>Eukaryota</taxon>
        <taxon>Metazoa</taxon>
        <taxon>Ecdysozoa</taxon>
        <taxon>Arthropoda</taxon>
        <taxon>Hexapoda</taxon>
        <taxon>Insecta</taxon>
        <taxon>Pterygota</taxon>
        <taxon>Neoptera</taxon>
        <taxon>Endopterygota</taxon>
        <taxon>Coleoptera</taxon>
        <taxon>Polyphaga</taxon>
        <taxon>Cucujiformia</taxon>
        <taxon>Curculionidae</taxon>
        <taxon>Dryophthorinae</taxon>
        <taxon>Sitophilus</taxon>
    </lineage>
</organism>
<dbReference type="InterPro" id="IPR004210">
    <property type="entry name" value="BESS_motif"/>
</dbReference>
<feature type="compositionally biased region" description="Acidic residues" evidence="1">
    <location>
        <begin position="1"/>
        <end position="19"/>
    </location>
</feature>
<protein>
    <submittedName>
        <fullName evidence="4">Uncharacterized protein LOC115878911</fullName>
    </submittedName>
</protein>
<feature type="non-terminal residue" evidence="4">
    <location>
        <position position="1"/>
    </location>
</feature>
<evidence type="ECO:0000259" key="2">
    <source>
        <dbReference type="Pfam" id="PF02944"/>
    </source>
</evidence>
<evidence type="ECO:0000313" key="4">
    <source>
        <dbReference type="RefSeq" id="XP_030751381.1"/>
    </source>
</evidence>
<evidence type="ECO:0000256" key="1">
    <source>
        <dbReference type="SAM" id="MobiDB-lite"/>
    </source>
</evidence>
<keyword evidence="3" id="KW-1185">Reference proteome</keyword>
<dbReference type="GeneID" id="115878911"/>
<dbReference type="GO" id="GO:0003677">
    <property type="term" value="F:DNA binding"/>
    <property type="evidence" value="ECO:0007669"/>
    <property type="project" value="InterPro"/>
</dbReference>
<name>A0A6J2XJV4_SITOR</name>
<feature type="region of interest" description="Disordered" evidence="1">
    <location>
        <begin position="1"/>
        <end position="22"/>
    </location>
</feature>
<feature type="domain" description="BESS" evidence="2">
    <location>
        <begin position="61"/>
        <end position="86"/>
    </location>
</feature>
<dbReference type="InParanoid" id="A0A6J2XJV4"/>